<keyword evidence="9" id="KW-1185">Reference proteome</keyword>
<dbReference type="InterPro" id="IPR012893">
    <property type="entry name" value="HipA-like_C"/>
</dbReference>
<dbReference type="Pfam" id="PF07804">
    <property type="entry name" value="HipA_C"/>
    <property type="match status" value="1"/>
</dbReference>
<dbReference type="AlphaFoldDB" id="A0A4R0GD10"/>
<keyword evidence="3" id="KW-0418">Kinase</keyword>
<dbReference type="EMBL" id="CP142124">
    <property type="protein sequence ID" value="WRW29481.1"/>
    <property type="molecule type" value="Genomic_DNA"/>
</dbReference>
<accession>A0A4R0GD10</accession>
<reference evidence="7 9" key="2">
    <citation type="submission" date="2024-01" db="EMBL/GenBank/DDBJ databases">
        <title>AV1 has a protective and therapeutic effect against plant viruses.</title>
        <authorList>
            <person name="Wang F."/>
        </authorList>
    </citation>
    <scope>NUCLEOTIDE SEQUENCE [LARGE SCALE GENOMIC DNA]</scope>
    <source>
        <strain evidence="7 9">AV1</strain>
    </source>
</reference>
<protein>
    <submittedName>
        <fullName evidence="6">Type II toxin-antitoxin system HipA family toxin</fullName>
    </submittedName>
</protein>
<dbReference type="NCBIfam" id="TIGR03071">
    <property type="entry name" value="couple_hipA"/>
    <property type="match status" value="1"/>
</dbReference>
<evidence type="ECO:0000259" key="5">
    <source>
        <dbReference type="Pfam" id="PF13657"/>
    </source>
</evidence>
<evidence type="ECO:0000256" key="3">
    <source>
        <dbReference type="ARBA" id="ARBA00022777"/>
    </source>
</evidence>
<evidence type="ECO:0000313" key="6">
    <source>
        <dbReference type="EMBL" id="TCB95084.1"/>
    </source>
</evidence>
<name>A0A4R0GD10_9ENTR</name>
<dbReference type="RefSeq" id="WP_131632636.1">
    <property type="nucleotide sequence ID" value="NZ_CP142124.1"/>
</dbReference>
<dbReference type="PANTHER" id="PTHR37419">
    <property type="entry name" value="SERINE/THREONINE-PROTEIN KINASE TOXIN HIPA"/>
    <property type="match status" value="1"/>
</dbReference>
<evidence type="ECO:0000313" key="8">
    <source>
        <dbReference type="Proteomes" id="UP000291424"/>
    </source>
</evidence>
<comment type="similarity">
    <text evidence="1">Belongs to the HipA Ser/Thr kinase family.</text>
</comment>
<evidence type="ECO:0000313" key="9">
    <source>
        <dbReference type="Proteomes" id="UP001330482"/>
    </source>
</evidence>
<sequence>MPKLVTWMNNERVGELTKQPNGAHTFKYSRDWMDNRHARPLSLSLPLQFGNITSDAVFNFFDNLLPDSPVVRDRIVKRYRARSKQPFDLLAEVGRDSVGAVTLLPEDEDVSAQRLTWETLSEKKLEAVLSAYKSDIPLGMIDGENDFRISVAGAQEKTALLKMGNTWCIPKGTTPTTHIIKLPIGEIKQPNATLDLSDSVDNEYFCLQLAKTLGFDVPNAEIITAGGMRALAVERFDRRWNADRSVLFRLPQEDMCQAFGLPSSLKYESDGGPGIAQIMTFLLGSSDALGDRDNFMKFQVFQWLLGATDGHAKNFSVFIQPGGSYRLTPFYDIISAFPVLGGAGIHISDLKLAMSLNASKGRKSAIDKIQPRHLLATAKAVKFPQDRMLEILRELAEKVPQSLQAVRASLPEDFSQKVAETITSNVLRLHARLSGSLSQDRFS</sequence>
<dbReference type="Proteomes" id="UP000291424">
    <property type="component" value="Unassembled WGS sequence"/>
</dbReference>
<dbReference type="InterPro" id="IPR017508">
    <property type="entry name" value="HipA_N1"/>
</dbReference>
<gene>
    <name evidence="6" type="ORF">E0L20_03115</name>
    <name evidence="7" type="ORF">VPX56_11670</name>
</gene>
<evidence type="ECO:0000256" key="2">
    <source>
        <dbReference type="ARBA" id="ARBA00022679"/>
    </source>
</evidence>
<evidence type="ECO:0000259" key="4">
    <source>
        <dbReference type="Pfam" id="PF07804"/>
    </source>
</evidence>
<dbReference type="OrthoDB" id="9805913at2"/>
<dbReference type="Proteomes" id="UP001330482">
    <property type="component" value="Chromosome"/>
</dbReference>
<dbReference type="InterPro" id="IPR052028">
    <property type="entry name" value="HipA_Ser/Thr_kinase"/>
</dbReference>
<organism evidence="6 8">
    <name type="scientific">Enterobacter wuhouensis</name>
    <dbReference type="NCBI Taxonomy" id="2529381"/>
    <lineage>
        <taxon>Bacteria</taxon>
        <taxon>Pseudomonadati</taxon>
        <taxon>Pseudomonadota</taxon>
        <taxon>Gammaproteobacteria</taxon>
        <taxon>Enterobacterales</taxon>
        <taxon>Enterobacteriaceae</taxon>
        <taxon>Enterobacter</taxon>
    </lineage>
</organism>
<evidence type="ECO:0000256" key="1">
    <source>
        <dbReference type="ARBA" id="ARBA00010164"/>
    </source>
</evidence>
<dbReference type="EMBL" id="SJOO01000001">
    <property type="protein sequence ID" value="TCB95084.1"/>
    <property type="molecule type" value="Genomic_DNA"/>
</dbReference>
<reference evidence="6 8" key="1">
    <citation type="submission" date="2019-02" db="EMBL/GenBank/DDBJ databases">
        <title>The draft genome of Enterobacter spp. strains.</title>
        <authorList>
            <person name="Wang C."/>
            <person name="Feng Y."/>
            <person name="Zong Z."/>
        </authorList>
    </citation>
    <scope>NUCLEOTIDE SEQUENCE [LARGE SCALE GENOMIC DNA]</scope>
    <source>
        <strain evidence="6 8">WCHEW120002</strain>
    </source>
</reference>
<dbReference type="PANTHER" id="PTHR37419:SF1">
    <property type="entry name" value="SERINE_THREONINE-PROTEIN KINASE TOXIN HIPA"/>
    <property type="match status" value="1"/>
</dbReference>
<feature type="domain" description="HipA N-terminal subdomain 1" evidence="5">
    <location>
        <begin position="6"/>
        <end position="103"/>
    </location>
</feature>
<dbReference type="Pfam" id="PF13657">
    <property type="entry name" value="Couple_hipA"/>
    <property type="match status" value="1"/>
</dbReference>
<feature type="domain" description="HipA-like C-terminal" evidence="4">
    <location>
        <begin position="149"/>
        <end position="402"/>
    </location>
</feature>
<proteinExistence type="inferred from homology"/>
<keyword evidence="2" id="KW-0808">Transferase</keyword>
<dbReference type="GO" id="GO:0005829">
    <property type="term" value="C:cytosol"/>
    <property type="evidence" value="ECO:0007669"/>
    <property type="project" value="TreeGrafter"/>
</dbReference>
<dbReference type="GO" id="GO:0004674">
    <property type="term" value="F:protein serine/threonine kinase activity"/>
    <property type="evidence" value="ECO:0007669"/>
    <property type="project" value="TreeGrafter"/>
</dbReference>
<evidence type="ECO:0000313" key="7">
    <source>
        <dbReference type="EMBL" id="WRW29481.1"/>
    </source>
</evidence>
<dbReference type="CDD" id="cd17808">
    <property type="entry name" value="HipA_Ec_like"/>
    <property type="match status" value="1"/>
</dbReference>